<dbReference type="Pfam" id="PF01850">
    <property type="entry name" value="PIN"/>
    <property type="match status" value="1"/>
</dbReference>
<sequence>MTVVLDSSAVLALIFGEPGGEIVEAALKDAAILTVNVSEAIAKLTDRGFARDAAKEAITGLPLLVFSFDLELALLAASFRPITRRHQFSFADRACLALARRQECPALSADRAWLNVDLGVSVELIR</sequence>
<evidence type="ECO:0000313" key="3">
    <source>
        <dbReference type="Proteomes" id="UP000469011"/>
    </source>
</evidence>
<dbReference type="Gene3D" id="3.40.50.1010">
    <property type="entry name" value="5'-nuclease"/>
    <property type="match status" value="1"/>
</dbReference>
<gene>
    <name evidence="2" type="ORF">GTK09_13815</name>
</gene>
<name>A0A6N9T2G9_9HYPH</name>
<dbReference type="InterPro" id="IPR029060">
    <property type="entry name" value="PIN-like_dom_sf"/>
</dbReference>
<dbReference type="EMBL" id="JAAAMG010000010">
    <property type="protein sequence ID" value="NDW05500.1"/>
    <property type="molecule type" value="Genomic_DNA"/>
</dbReference>
<dbReference type="InterPro" id="IPR002716">
    <property type="entry name" value="PIN_dom"/>
</dbReference>
<protein>
    <submittedName>
        <fullName evidence="2">PIN domain-containing protein</fullName>
    </submittedName>
</protein>
<proteinExistence type="predicted"/>
<feature type="domain" description="PIN" evidence="1">
    <location>
        <begin position="3"/>
        <end position="117"/>
    </location>
</feature>
<comment type="caution">
    <text evidence="2">The sequence shown here is derived from an EMBL/GenBank/DDBJ whole genome shotgun (WGS) entry which is preliminary data.</text>
</comment>
<evidence type="ECO:0000259" key="1">
    <source>
        <dbReference type="Pfam" id="PF01850"/>
    </source>
</evidence>
<reference evidence="2 3" key="1">
    <citation type="submission" date="2020-01" db="EMBL/GenBank/DDBJ databases">
        <title>Jiella pacifica sp. nov.</title>
        <authorList>
            <person name="Xue Z."/>
            <person name="Zhu S."/>
            <person name="Chen J."/>
            <person name="Yang J."/>
        </authorList>
    </citation>
    <scope>NUCLEOTIDE SEQUENCE [LARGE SCALE GENOMIC DNA]</scope>
    <source>
        <strain evidence="2 3">40Bstr34</strain>
    </source>
</reference>
<organism evidence="2 3">
    <name type="scientific">Jiella pacifica</name>
    <dbReference type="NCBI Taxonomy" id="2696469"/>
    <lineage>
        <taxon>Bacteria</taxon>
        <taxon>Pseudomonadati</taxon>
        <taxon>Pseudomonadota</taxon>
        <taxon>Alphaproteobacteria</taxon>
        <taxon>Hyphomicrobiales</taxon>
        <taxon>Aurantimonadaceae</taxon>
        <taxon>Jiella</taxon>
    </lineage>
</organism>
<dbReference type="Proteomes" id="UP000469011">
    <property type="component" value="Unassembled WGS sequence"/>
</dbReference>
<dbReference type="SUPFAM" id="SSF88723">
    <property type="entry name" value="PIN domain-like"/>
    <property type="match status" value="1"/>
</dbReference>
<dbReference type="AlphaFoldDB" id="A0A6N9T2G9"/>
<keyword evidence="3" id="KW-1185">Reference proteome</keyword>
<dbReference type="CDD" id="cd18682">
    <property type="entry name" value="PIN_VapC-like"/>
    <property type="match status" value="1"/>
</dbReference>
<accession>A0A6N9T2G9</accession>
<dbReference type="RefSeq" id="WP_163463749.1">
    <property type="nucleotide sequence ID" value="NZ_JAAAMG010000010.1"/>
</dbReference>
<evidence type="ECO:0000313" key="2">
    <source>
        <dbReference type="EMBL" id="NDW05500.1"/>
    </source>
</evidence>